<dbReference type="RefSeq" id="WP_252673765.1">
    <property type="nucleotide sequence ID" value="NZ_CP099547.1"/>
</dbReference>
<keyword evidence="3" id="KW-1133">Transmembrane helix</keyword>
<name>A0ABY5AKE6_9ACTO</name>
<feature type="transmembrane region" description="Helical" evidence="3">
    <location>
        <begin position="196"/>
        <end position="216"/>
    </location>
</feature>
<organism evidence="4 5">
    <name type="scientific">Arcanobacterium pinnipediorum</name>
    <dbReference type="NCBI Taxonomy" id="1503041"/>
    <lineage>
        <taxon>Bacteria</taxon>
        <taxon>Bacillati</taxon>
        <taxon>Actinomycetota</taxon>
        <taxon>Actinomycetes</taxon>
        <taxon>Actinomycetales</taxon>
        <taxon>Actinomycetaceae</taxon>
        <taxon>Arcanobacterium</taxon>
    </lineage>
</organism>
<evidence type="ECO:0000256" key="1">
    <source>
        <dbReference type="SAM" id="Coils"/>
    </source>
</evidence>
<feature type="region of interest" description="Disordered" evidence="2">
    <location>
        <begin position="18"/>
        <end position="51"/>
    </location>
</feature>
<feature type="coiled-coil region" evidence="1">
    <location>
        <begin position="73"/>
        <end position="103"/>
    </location>
</feature>
<dbReference type="NCBIfam" id="TIGR01167">
    <property type="entry name" value="LPXTG_anchor"/>
    <property type="match status" value="1"/>
</dbReference>
<gene>
    <name evidence="4" type="ORF">NG665_02680</name>
</gene>
<evidence type="ECO:0000313" key="4">
    <source>
        <dbReference type="EMBL" id="USR79906.1"/>
    </source>
</evidence>
<reference evidence="4" key="1">
    <citation type="submission" date="2022-06" db="EMBL/GenBank/DDBJ databases">
        <title>Complete Genome Sequence of Arcanobacterium pinnipediorum strain DSM 28752 isolated from a harbour seal.</title>
        <authorList>
            <person name="Borowiak M."/>
            <person name="Kreitlow A."/>
            <person name="Alssahen M."/>
            <person name="Malorny B."/>
            <person name="Laemmler C."/>
            <person name="Prenger-Berninghoff E."/>
            <person name="Siebert U."/>
            <person name="Ploetz M."/>
            <person name="Abdulmawjood A."/>
        </authorList>
    </citation>
    <scope>NUCLEOTIDE SEQUENCE</scope>
    <source>
        <strain evidence="4">DSM 28752</strain>
    </source>
</reference>
<evidence type="ECO:0000313" key="5">
    <source>
        <dbReference type="Proteomes" id="UP001056109"/>
    </source>
</evidence>
<dbReference type="Proteomes" id="UP001056109">
    <property type="component" value="Chromosome"/>
</dbReference>
<accession>A0ABY5AKE6</accession>
<keyword evidence="3" id="KW-0472">Membrane</keyword>
<evidence type="ECO:0000256" key="3">
    <source>
        <dbReference type="SAM" id="Phobius"/>
    </source>
</evidence>
<protein>
    <submittedName>
        <fullName evidence="4">LPXTG cell wall anchor domain-containing protein</fullName>
    </submittedName>
</protein>
<keyword evidence="5" id="KW-1185">Reference proteome</keyword>
<proteinExistence type="predicted"/>
<keyword evidence="1" id="KW-0175">Coiled coil</keyword>
<evidence type="ECO:0000256" key="2">
    <source>
        <dbReference type="SAM" id="MobiDB-lite"/>
    </source>
</evidence>
<keyword evidence="3" id="KW-0812">Transmembrane</keyword>
<dbReference type="EMBL" id="CP099547">
    <property type="protein sequence ID" value="USR79906.1"/>
    <property type="molecule type" value="Genomic_DNA"/>
</dbReference>
<sequence length="221" mass="23824">MSARIACLKADPNVRALVGEDPIPEPETLGTEEDAIADQDGFGAEADKQEQERFKAAEAAVAKYRSMPTSTNYEEAKAAAQGYDELLMNLETAKANIENATAGLTDFLKDKTAEEDMAEGTEDQTDNGRDGFELESEKQFKEAQAALKAWRAKPYSKELYNRAAELAKPYPDLVKALAEAKKVDEAKKGELAKTGVALGALAGIATLSTIGGVVAVRRRNH</sequence>